<name>U4VCH9_9HYPH</name>
<comment type="caution">
    <text evidence="1">The sequence shown here is derived from an EMBL/GenBank/DDBJ whole genome shotgun (WGS) entry which is preliminary data.</text>
</comment>
<organism evidence="1 2">
    <name type="scientific">Brucella intermedia 229E</name>
    <dbReference type="NCBI Taxonomy" id="1337887"/>
    <lineage>
        <taxon>Bacteria</taxon>
        <taxon>Pseudomonadati</taxon>
        <taxon>Pseudomonadota</taxon>
        <taxon>Alphaproteobacteria</taxon>
        <taxon>Hyphomicrobiales</taxon>
        <taxon>Brucellaceae</taxon>
        <taxon>Brucella/Ochrobactrum group</taxon>
        <taxon>Brucella</taxon>
    </lineage>
</organism>
<dbReference type="PATRIC" id="fig|1337887.3.peg.1328"/>
<accession>U4VCH9</accession>
<reference evidence="1 2" key="1">
    <citation type="journal article" date="2014" name="FEMS Microbiol. Lett.">
        <title>Genome sequencing analysis reveals virulence-related gene content of Ochrobactrum intermedium strain 229E, a urease-positive strain isolated from the human gastric niche.</title>
        <authorList>
            <person name="Kulkarni G.J."/>
            <person name="Shetty S."/>
            <person name="Dharne M.S."/>
            <person name="Shouche Y.S."/>
        </authorList>
    </citation>
    <scope>NUCLEOTIDE SEQUENCE [LARGE SCALE GENOMIC DNA]</scope>
    <source>
        <strain evidence="1 2">229E</strain>
    </source>
</reference>
<dbReference type="Proteomes" id="UP000016842">
    <property type="component" value="Unassembled WGS sequence"/>
</dbReference>
<dbReference type="EMBL" id="ASXJ01000065">
    <property type="protein sequence ID" value="ERM02748.1"/>
    <property type="molecule type" value="Genomic_DNA"/>
</dbReference>
<protein>
    <recommendedName>
        <fullName evidence="3">Autotransporter outer membrane beta-barrel domain-containing protein</fullName>
    </recommendedName>
</protein>
<evidence type="ECO:0000313" key="2">
    <source>
        <dbReference type="Proteomes" id="UP000016842"/>
    </source>
</evidence>
<evidence type="ECO:0000313" key="1">
    <source>
        <dbReference type="EMBL" id="ERM02748.1"/>
    </source>
</evidence>
<dbReference type="AlphaFoldDB" id="U4VCH9"/>
<evidence type="ECO:0008006" key="3">
    <source>
        <dbReference type="Google" id="ProtNLM"/>
    </source>
</evidence>
<proteinExistence type="predicted"/>
<sequence length="461" mass="46494">MGANAISIGKGTGSIGEVNLVGTGKDTGVPPEGPLWLDTSCQGCAPVFVSSSLFGGLYIGVDGGAGTLNLDGAAFTTYDRGEFIVGDGAGSNGAVNILAGGKLGDPPGVNYNSSNINTLTKGKATVGFDGGTGAITLDGSAAATRNDVPMAFFGQGLVIGNGQNSVGSVNILSGGKVHSYTDYQIGVIYQNYVDRSALDTNVGINGGTGSITVSGTNSVWYQSGILQDYLSPWNNSTTSTDTGALRVGGQSGTGELTIADNGEVRIGTATFLAETDDSGGGVYKQLYSLVDHVSNGTLILGGETTGNGTLSIGGSVGGAAVAPGRLMAQTVEFGEGGTGLIRFNHTSDNYIFDQFDAQYLDGPSRPSTLAIVGDGTIEAAAGRTILNENQLSFTGTLLPNTGILQINGDISTATANILAGGTLEGTGVVGSTLNTGTVAPGQDAGGQSGARKFYRYFDHRR</sequence>
<gene>
    <name evidence="1" type="ORF">Q644_01885</name>
</gene>